<dbReference type="Proteomes" id="UP000231382">
    <property type="component" value="Unassembled WGS sequence"/>
</dbReference>
<dbReference type="AlphaFoldDB" id="A0A2H0W6A9"/>
<evidence type="ECO:0000313" key="3">
    <source>
        <dbReference type="Proteomes" id="UP000231382"/>
    </source>
</evidence>
<feature type="transmembrane region" description="Helical" evidence="1">
    <location>
        <begin position="21"/>
        <end position="41"/>
    </location>
</feature>
<name>A0A2H0W6A9_9BACT</name>
<comment type="caution">
    <text evidence="2">The sequence shown here is derived from an EMBL/GenBank/DDBJ whole genome shotgun (WGS) entry which is preliminary data.</text>
</comment>
<sequence>MDLLISIFSFYDKTLSGLPANAQFFIALLLIALICWSFYSIFAHGHWIFIIIFVILFPGAWPALKSIGVITWAALKFLIVRIRINI</sequence>
<evidence type="ECO:0000256" key="1">
    <source>
        <dbReference type="SAM" id="Phobius"/>
    </source>
</evidence>
<protein>
    <submittedName>
        <fullName evidence="2">Uncharacterized protein</fullName>
    </submittedName>
</protein>
<dbReference type="EMBL" id="PEZW01000018">
    <property type="protein sequence ID" value="PIS07619.1"/>
    <property type="molecule type" value="Genomic_DNA"/>
</dbReference>
<reference evidence="3" key="1">
    <citation type="submission" date="2017-09" db="EMBL/GenBank/DDBJ databases">
        <title>Depth-based differentiation of microbial function through sediment-hosted aquifers and enrichment of novel symbionts in the deep terrestrial subsurface.</title>
        <authorList>
            <person name="Probst A.J."/>
            <person name="Ladd B."/>
            <person name="Jarett J.K."/>
            <person name="Geller-Mcgrath D.E."/>
            <person name="Sieber C.M.K."/>
            <person name="Emerson J.B."/>
            <person name="Anantharaman K."/>
            <person name="Thomas B.C."/>
            <person name="Malmstrom R."/>
            <person name="Stieglmeier M."/>
            <person name="Klingl A."/>
            <person name="Woyke T."/>
            <person name="Ryan C.M."/>
            <person name="Banfield J.F."/>
        </authorList>
    </citation>
    <scope>NUCLEOTIDE SEQUENCE [LARGE SCALE GENOMIC DNA]</scope>
</reference>
<feature type="transmembrane region" description="Helical" evidence="1">
    <location>
        <begin position="47"/>
        <end position="75"/>
    </location>
</feature>
<keyword evidence="1" id="KW-0472">Membrane</keyword>
<keyword evidence="1" id="KW-1133">Transmembrane helix</keyword>
<evidence type="ECO:0000313" key="2">
    <source>
        <dbReference type="EMBL" id="PIS07619.1"/>
    </source>
</evidence>
<organism evidence="2 3">
    <name type="scientific">Candidatus Berkelbacteria bacterium CG10_big_fil_rev_8_21_14_0_10_43_13</name>
    <dbReference type="NCBI Taxonomy" id="1974514"/>
    <lineage>
        <taxon>Bacteria</taxon>
        <taxon>Candidatus Berkelbacteria</taxon>
    </lineage>
</organism>
<accession>A0A2H0W6A9</accession>
<keyword evidence="1" id="KW-0812">Transmembrane</keyword>
<proteinExistence type="predicted"/>
<gene>
    <name evidence="2" type="ORF">COT78_02885</name>
</gene>